<dbReference type="Pfam" id="PF11114">
    <property type="entry name" value="Minor_capsid_2"/>
    <property type="match status" value="1"/>
</dbReference>
<sequence>MNTKRIAPKIHKATGFALPILTQQVVKDSNFYIPYDTGEMMMSSLRASDFNNGKAVWDTPYAKKMYYGINFNFSHDINPHAQAMWPKKAESAHKKEWSQVAKKAVDKGL</sequence>
<accession>A0A8J3DX33</accession>
<dbReference type="Proteomes" id="UP000628775">
    <property type="component" value="Unassembled WGS sequence"/>
</dbReference>
<proteinExistence type="predicted"/>
<gene>
    <name evidence="1" type="ORF">GCM10011391_28040</name>
</gene>
<evidence type="ECO:0000313" key="2">
    <source>
        <dbReference type="Proteomes" id="UP000628775"/>
    </source>
</evidence>
<comment type="caution">
    <text evidence="1">The sequence shown here is derived from an EMBL/GenBank/DDBJ whole genome shotgun (WGS) entry which is preliminary data.</text>
</comment>
<keyword evidence="2" id="KW-1185">Reference proteome</keyword>
<evidence type="ECO:0008006" key="3">
    <source>
        <dbReference type="Google" id="ProtNLM"/>
    </source>
</evidence>
<reference evidence="1" key="2">
    <citation type="submission" date="2020-09" db="EMBL/GenBank/DDBJ databases">
        <authorList>
            <person name="Sun Q."/>
            <person name="Zhou Y."/>
        </authorList>
    </citation>
    <scope>NUCLEOTIDE SEQUENCE</scope>
    <source>
        <strain evidence="1">CGMCC 1.15371</strain>
    </source>
</reference>
<name>A0A8J3DX33_9BACL</name>
<dbReference type="AlphaFoldDB" id="A0A8J3DX33"/>
<dbReference type="InterPro" id="IPR021080">
    <property type="entry name" value="Minor_capsid_protein"/>
</dbReference>
<reference evidence="1" key="1">
    <citation type="journal article" date="2014" name="Int. J. Syst. Evol. Microbiol.">
        <title>Complete genome sequence of Corynebacterium casei LMG S-19264T (=DSM 44701T), isolated from a smear-ripened cheese.</title>
        <authorList>
            <consortium name="US DOE Joint Genome Institute (JGI-PGF)"/>
            <person name="Walter F."/>
            <person name="Albersmeier A."/>
            <person name="Kalinowski J."/>
            <person name="Ruckert C."/>
        </authorList>
    </citation>
    <scope>NUCLEOTIDE SEQUENCE</scope>
    <source>
        <strain evidence="1">CGMCC 1.15371</strain>
    </source>
</reference>
<protein>
    <recommendedName>
        <fullName evidence="3">Minor capsid protein</fullName>
    </recommendedName>
</protein>
<evidence type="ECO:0000313" key="1">
    <source>
        <dbReference type="EMBL" id="GGE47647.1"/>
    </source>
</evidence>
<organism evidence="1 2">
    <name type="scientific">Pullulanibacillus camelliae</name>
    <dbReference type="NCBI Taxonomy" id="1707096"/>
    <lineage>
        <taxon>Bacteria</taxon>
        <taxon>Bacillati</taxon>
        <taxon>Bacillota</taxon>
        <taxon>Bacilli</taxon>
        <taxon>Bacillales</taxon>
        <taxon>Sporolactobacillaceae</taxon>
        <taxon>Pullulanibacillus</taxon>
    </lineage>
</organism>
<dbReference type="EMBL" id="BMIR01000014">
    <property type="protein sequence ID" value="GGE47647.1"/>
    <property type="molecule type" value="Genomic_DNA"/>
</dbReference>
<dbReference type="RefSeq" id="WP_188695361.1">
    <property type="nucleotide sequence ID" value="NZ_BMIR01000014.1"/>
</dbReference>